<evidence type="ECO:0000313" key="1">
    <source>
        <dbReference type="EMBL" id="MBC5997906.1"/>
    </source>
</evidence>
<dbReference type="Proteomes" id="UP000609849">
    <property type="component" value="Unassembled WGS sequence"/>
</dbReference>
<gene>
    <name evidence="1" type="ORF">H8923_14180</name>
</gene>
<keyword evidence="2" id="KW-1185">Reference proteome</keyword>
<sequence>MNTNHFILSNDAFVSKVHNSICSKCGNNELVNFESKANALYLYCNSCKDNKTISMKQSTLDIILYDIKNTLESLSESLLSNLKIEILKNKESKNVSLFVNYIKINELSFEYSLSDKECYHLKNTILYLIDDYTDTSNKEIYINLK</sequence>
<dbReference type="RefSeq" id="WP_153972591.1">
    <property type="nucleotide sequence ID" value="NZ_JACRWE010000008.1"/>
</dbReference>
<organism evidence="1 2">
    <name type="scientific">Romboutsia faecis</name>
    <dbReference type="NCBI Taxonomy" id="2764597"/>
    <lineage>
        <taxon>Bacteria</taxon>
        <taxon>Bacillati</taxon>
        <taxon>Bacillota</taxon>
        <taxon>Clostridia</taxon>
        <taxon>Peptostreptococcales</taxon>
        <taxon>Peptostreptococcaceae</taxon>
        <taxon>Romboutsia</taxon>
    </lineage>
</organism>
<accession>A0ABR7JSL8</accession>
<name>A0ABR7JSL8_9FIRM</name>
<comment type="caution">
    <text evidence="1">The sequence shown here is derived from an EMBL/GenBank/DDBJ whole genome shotgun (WGS) entry which is preliminary data.</text>
</comment>
<reference evidence="1 2" key="1">
    <citation type="submission" date="2020-08" db="EMBL/GenBank/DDBJ databases">
        <authorList>
            <person name="Liu C."/>
            <person name="Sun Q."/>
        </authorList>
    </citation>
    <scope>NUCLEOTIDE SEQUENCE [LARGE SCALE GENOMIC DNA]</scope>
    <source>
        <strain evidence="1 2">NSJ-18</strain>
    </source>
</reference>
<proteinExistence type="predicted"/>
<protein>
    <submittedName>
        <fullName evidence="1">Uncharacterized protein</fullName>
    </submittedName>
</protein>
<evidence type="ECO:0000313" key="2">
    <source>
        <dbReference type="Proteomes" id="UP000609849"/>
    </source>
</evidence>
<dbReference type="EMBL" id="JACRWE010000008">
    <property type="protein sequence ID" value="MBC5997906.1"/>
    <property type="molecule type" value="Genomic_DNA"/>
</dbReference>